<dbReference type="GO" id="GO:0005634">
    <property type="term" value="C:nucleus"/>
    <property type="evidence" value="ECO:0007669"/>
    <property type="project" value="UniProtKB-SubCell"/>
</dbReference>
<keyword evidence="5" id="KW-0539">Nucleus</keyword>
<evidence type="ECO:0000313" key="8">
    <source>
        <dbReference type="Proteomes" id="UP001259832"/>
    </source>
</evidence>
<dbReference type="InterPro" id="IPR008906">
    <property type="entry name" value="HATC_C_dom"/>
</dbReference>
<evidence type="ECO:0000259" key="6">
    <source>
        <dbReference type="Pfam" id="PF05699"/>
    </source>
</evidence>
<dbReference type="PANTHER" id="PTHR46481">
    <property type="entry name" value="ZINC FINGER BED DOMAIN-CONTAINING PROTEIN 4"/>
    <property type="match status" value="1"/>
</dbReference>
<dbReference type="InterPro" id="IPR052035">
    <property type="entry name" value="ZnF_BED_domain_contain"/>
</dbReference>
<evidence type="ECO:0000256" key="3">
    <source>
        <dbReference type="ARBA" id="ARBA00022771"/>
    </source>
</evidence>
<keyword evidence="8" id="KW-1185">Reference proteome</keyword>
<evidence type="ECO:0000256" key="4">
    <source>
        <dbReference type="ARBA" id="ARBA00022833"/>
    </source>
</evidence>
<gene>
    <name evidence="7" type="ORF">P3T76_012942</name>
</gene>
<dbReference type="SUPFAM" id="SSF53098">
    <property type="entry name" value="Ribonuclease H-like"/>
    <property type="match status" value="1"/>
</dbReference>
<comment type="subcellular location">
    <subcellularLocation>
        <location evidence="1">Nucleus</location>
    </subcellularLocation>
</comment>
<evidence type="ECO:0000313" key="7">
    <source>
        <dbReference type="EMBL" id="KAK1931613.1"/>
    </source>
</evidence>
<keyword evidence="2" id="KW-0479">Metal-binding</keyword>
<dbReference type="AlphaFoldDB" id="A0AAD9LCI6"/>
<dbReference type="GO" id="GO:0008270">
    <property type="term" value="F:zinc ion binding"/>
    <property type="evidence" value="ECO:0007669"/>
    <property type="project" value="UniProtKB-KW"/>
</dbReference>
<protein>
    <submittedName>
        <fullName evidence="7">Zinc finger BED domain-containing protein 4</fullName>
    </submittedName>
</protein>
<evidence type="ECO:0000256" key="2">
    <source>
        <dbReference type="ARBA" id="ARBA00022723"/>
    </source>
</evidence>
<name>A0AAD9LCI6_9STRA</name>
<comment type="caution">
    <text evidence="7">The sequence shown here is derived from an EMBL/GenBank/DDBJ whole genome shotgun (WGS) entry which is preliminary data.</text>
</comment>
<organism evidence="7 8">
    <name type="scientific">Phytophthora citrophthora</name>
    <dbReference type="NCBI Taxonomy" id="4793"/>
    <lineage>
        <taxon>Eukaryota</taxon>
        <taxon>Sar</taxon>
        <taxon>Stramenopiles</taxon>
        <taxon>Oomycota</taxon>
        <taxon>Peronosporomycetes</taxon>
        <taxon>Peronosporales</taxon>
        <taxon>Peronosporaceae</taxon>
        <taxon>Phytophthora</taxon>
    </lineage>
</organism>
<sequence>MKNVHPDELLAFQEKERLQKENDASHQLTNVFVESGASEQTVSNAIVSQWVGTSLRPMSIVEDQGLIEVVRFASNAKTQLSIPSRQTVAEGVHAKASQYHIWTSLKRESFISLTLHYVDSTFDFHSWTLEVTEIPGKHDGDAIADVLVRCFSWWRLDPKRCVIFLQDGATNLIKACTTLGLRHMSCSAHSLHLVVGGALLIKSKERTSIIGDGIGSTGCQPGNQTVDVETVPAFVDLSISMAPGVILQRSWWMDDQLEKLEGPDDTQNVDSQSEPFEWINEADIDDLCDSVATFVSMVEASSYTEISPDDMKAVRKIVLQFRKLSTYFHHSQKGSNRLEKLQADKKTPLDVMNDCPTRWNSTFTMLQRFVDLKGRWRSFFMYLETPAGKKEFDDRSLPTPEEWLTIRCLVILLAPFSVASDQLGAESYPTLVSLYFVISSLKAVLRNEGMFCEVITTTMETESYARQVHMKMQSVRKSFPTLMEQRFDSATEKEILWISLLDPYTTNSGLYAMHQRDQAKERLLEEMLGVKRASELERYIHSSCEANLGNNDQSPPSPLSWWKTHHFNFPIIATLVRKLLGCVASSVPSERAFSTTGNTITKRRGALKADTVRDIIFMAQNVTGA</sequence>
<feature type="domain" description="HAT C-terminal dimerisation" evidence="6">
    <location>
        <begin position="549"/>
        <end position="621"/>
    </location>
</feature>
<proteinExistence type="predicted"/>
<dbReference type="Pfam" id="PF05699">
    <property type="entry name" value="Dimer_Tnp_hAT"/>
    <property type="match status" value="1"/>
</dbReference>
<dbReference type="GO" id="GO:0046983">
    <property type="term" value="F:protein dimerization activity"/>
    <property type="evidence" value="ECO:0007669"/>
    <property type="project" value="InterPro"/>
</dbReference>
<evidence type="ECO:0000256" key="5">
    <source>
        <dbReference type="ARBA" id="ARBA00023242"/>
    </source>
</evidence>
<dbReference type="InterPro" id="IPR012337">
    <property type="entry name" value="RNaseH-like_sf"/>
</dbReference>
<dbReference type="Proteomes" id="UP001259832">
    <property type="component" value="Unassembled WGS sequence"/>
</dbReference>
<dbReference type="EMBL" id="JASMQC010000033">
    <property type="protein sequence ID" value="KAK1931613.1"/>
    <property type="molecule type" value="Genomic_DNA"/>
</dbReference>
<keyword evidence="4" id="KW-0862">Zinc</keyword>
<keyword evidence="3" id="KW-0863">Zinc-finger</keyword>
<evidence type="ECO:0000256" key="1">
    <source>
        <dbReference type="ARBA" id="ARBA00004123"/>
    </source>
</evidence>
<accession>A0AAD9LCI6</accession>
<dbReference type="PANTHER" id="PTHR46481:SF10">
    <property type="entry name" value="ZINC FINGER BED DOMAIN-CONTAINING PROTEIN 39"/>
    <property type="match status" value="1"/>
</dbReference>
<reference evidence="7" key="1">
    <citation type="submission" date="2023-08" db="EMBL/GenBank/DDBJ databases">
        <title>Reference Genome Resource for the Citrus Pathogen Phytophthora citrophthora.</title>
        <authorList>
            <person name="Moller H."/>
            <person name="Coetzee B."/>
            <person name="Rose L.J."/>
            <person name="Van Niekerk J.M."/>
        </authorList>
    </citation>
    <scope>NUCLEOTIDE SEQUENCE</scope>
    <source>
        <strain evidence="7">STE-U-9442</strain>
    </source>
</reference>